<evidence type="ECO:0000313" key="19">
    <source>
        <dbReference type="Ensembl" id="ENSECRP00000011737.1"/>
    </source>
</evidence>
<reference evidence="19" key="3">
    <citation type="submission" date="2025-09" db="UniProtKB">
        <authorList>
            <consortium name="Ensembl"/>
        </authorList>
    </citation>
    <scope>IDENTIFICATION</scope>
</reference>
<dbReference type="PROSITE" id="PS50262">
    <property type="entry name" value="G_PROTEIN_RECEP_F1_2"/>
    <property type="match status" value="1"/>
</dbReference>
<evidence type="ECO:0000256" key="11">
    <source>
        <dbReference type="ARBA" id="ARBA00023170"/>
    </source>
</evidence>
<protein>
    <recommendedName>
        <fullName evidence="3">Neuropeptide Y receptor type 5</fullName>
    </recommendedName>
    <alternativeName>
        <fullName evidence="16">NPY-Y5 receptor</fullName>
    </alternativeName>
</protein>
<dbReference type="AlphaFoldDB" id="A0A8C4S5V4"/>
<dbReference type="CDD" id="cd15398">
    <property type="entry name" value="7tmA_NPY5R"/>
    <property type="match status" value="1"/>
</dbReference>
<evidence type="ECO:0000256" key="13">
    <source>
        <dbReference type="ARBA" id="ARBA00023224"/>
    </source>
</evidence>
<dbReference type="PANTHER" id="PTHR24235:SF10">
    <property type="entry name" value="NEUROPEPTIDE Y RECEPTOR TYPE 5"/>
    <property type="match status" value="1"/>
</dbReference>
<dbReference type="PRINTS" id="PR00237">
    <property type="entry name" value="GPCRRHODOPSN"/>
</dbReference>
<evidence type="ECO:0000256" key="1">
    <source>
        <dbReference type="ARBA" id="ARBA00004651"/>
    </source>
</evidence>
<evidence type="ECO:0000256" key="9">
    <source>
        <dbReference type="ARBA" id="ARBA00023139"/>
    </source>
</evidence>
<dbReference type="GO" id="GO:0007268">
    <property type="term" value="P:chemical synaptic transmission"/>
    <property type="evidence" value="ECO:0007669"/>
    <property type="project" value="TreeGrafter"/>
</dbReference>
<dbReference type="Gene3D" id="1.20.1070.10">
    <property type="entry name" value="Rhodopsin 7-helix transmembrane proteins"/>
    <property type="match status" value="1"/>
</dbReference>
<feature type="transmembrane region" description="Helical" evidence="17">
    <location>
        <begin position="76"/>
        <end position="102"/>
    </location>
</feature>
<keyword evidence="14" id="KW-0449">Lipoprotein</keyword>
<feature type="transmembrane region" description="Helical" evidence="17">
    <location>
        <begin position="155"/>
        <end position="175"/>
    </location>
</feature>
<dbReference type="Ensembl" id="ENSECRT00000011926.1">
    <property type="protein sequence ID" value="ENSECRP00000011737.1"/>
    <property type="gene ID" value="ENSECRG00000007816.1"/>
</dbReference>
<keyword evidence="20" id="KW-1185">Reference proteome</keyword>
<feature type="domain" description="G-protein coupled receptors family 1 profile" evidence="18">
    <location>
        <begin position="56"/>
        <end position="421"/>
    </location>
</feature>
<dbReference type="GeneTree" id="ENSGT00940000161766"/>
<evidence type="ECO:0000256" key="16">
    <source>
        <dbReference type="ARBA" id="ARBA00032994"/>
    </source>
</evidence>
<organism evidence="19 20">
    <name type="scientific">Erpetoichthys calabaricus</name>
    <name type="common">Rope fish</name>
    <name type="synonym">Calamoichthys calabaricus</name>
    <dbReference type="NCBI Taxonomy" id="27687"/>
    <lineage>
        <taxon>Eukaryota</taxon>
        <taxon>Metazoa</taxon>
        <taxon>Chordata</taxon>
        <taxon>Craniata</taxon>
        <taxon>Vertebrata</taxon>
        <taxon>Euteleostomi</taxon>
        <taxon>Actinopterygii</taxon>
        <taxon>Polypteriformes</taxon>
        <taxon>Polypteridae</taxon>
        <taxon>Erpetoichthys</taxon>
    </lineage>
</organism>
<accession>A0A8C4S5V4</accession>
<dbReference type="GO" id="GO:0042923">
    <property type="term" value="F:neuropeptide binding"/>
    <property type="evidence" value="ECO:0007669"/>
    <property type="project" value="TreeGrafter"/>
</dbReference>
<evidence type="ECO:0000256" key="12">
    <source>
        <dbReference type="ARBA" id="ARBA00023180"/>
    </source>
</evidence>
<feature type="transmembrane region" description="Helical" evidence="17">
    <location>
        <begin position="400"/>
        <end position="424"/>
    </location>
</feature>
<proteinExistence type="inferred from homology"/>
<evidence type="ECO:0000256" key="14">
    <source>
        <dbReference type="ARBA" id="ARBA00023288"/>
    </source>
</evidence>
<keyword evidence="9" id="KW-0564">Palmitate</keyword>
<evidence type="ECO:0000313" key="20">
    <source>
        <dbReference type="Proteomes" id="UP000694620"/>
    </source>
</evidence>
<evidence type="ECO:0000256" key="6">
    <source>
        <dbReference type="ARBA" id="ARBA00022989"/>
    </source>
</evidence>
<dbReference type="InterPro" id="IPR000276">
    <property type="entry name" value="GPCR_Rhodpsn"/>
</dbReference>
<comment type="subcellular location">
    <subcellularLocation>
        <location evidence="1">Cell membrane</location>
        <topology evidence="1">Multi-pass membrane protein</topology>
    </subcellularLocation>
</comment>
<dbReference type="PRINTS" id="PR01016">
    <property type="entry name" value="NRPEPTIDEY5R"/>
</dbReference>
<dbReference type="Pfam" id="PF00001">
    <property type="entry name" value="7tm_1"/>
    <property type="match status" value="1"/>
</dbReference>
<comment type="similarity">
    <text evidence="2">Belongs to the G-protein coupled receptor 1 family.</text>
</comment>
<evidence type="ECO:0000256" key="5">
    <source>
        <dbReference type="ARBA" id="ARBA00022692"/>
    </source>
</evidence>
<keyword evidence="11" id="KW-0675">Receptor</keyword>
<evidence type="ECO:0000259" key="18">
    <source>
        <dbReference type="PROSITE" id="PS50262"/>
    </source>
</evidence>
<gene>
    <name evidence="19" type="primary">NPY5R</name>
</gene>
<dbReference type="InterPro" id="IPR000611">
    <property type="entry name" value="NPY_rcpt"/>
</dbReference>
<evidence type="ECO:0000256" key="10">
    <source>
        <dbReference type="ARBA" id="ARBA00023157"/>
    </source>
</evidence>
<evidence type="ECO:0000256" key="2">
    <source>
        <dbReference type="ARBA" id="ARBA00010663"/>
    </source>
</evidence>
<dbReference type="PANTHER" id="PTHR24235">
    <property type="entry name" value="NEUROPEPTIDE Y RECEPTOR"/>
    <property type="match status" value="1"/>
</dbReference>
<dbReference type="SUPFAM" id="SSF81321">
    <property type="entry name" value="Family A G protein-coupled receptor-like"/>
    <property type="match status" value="1"/>
</dbReference>
<evidence type="ECO:0000256" key="8">
    <source>
        <dbReference type="ARBA" id="ARBA00023136"/>
    </source>
</evidence>
<keyword evidence="13" id="KW-0807">Transducer</keyword>
<keyword evidence="5 17" id="KW-0812">Transmembrane</keyword>
<evidence type="ECO:0000256" key="7">
    <source>
        <dbReference type="ARBA" id="ARBA00023040"/>
    </source>
</evidence>
<dbReference type="InterPro" id="IPR000393">
    <property type="entry name" value="NPY5_rcpt"/>
</dbReference>
<reference evidence="19" key="2">
    <citation type="submission" date="2025-08" db="UniProtKB">
        <authorList>
            <consortium name="Ensembl"/>
        </authorList>
    </citation>
    <scope>IDENTIFICATION</scope>
</reference>
<evidence type="ECO:0000256" key="4">
    <source>
        <dbReference type="ARBA" id="ARBA00022475"/>
    </source>
</evidence>
<dbReference type="InterPro" id="IPR017452">
    <property type="entry name" value="GPCR_Rhodpsn_7TM"/>
</dbReference>
<feature type="transmembrane region" description="Helical" evidence="17">
    <location>
        <begin position="114"/>
        <end position="134"/>
    </location>
</feature>
<dbReference type="GO" id="GO:0001602">
    <property type="term" value="F:pancreatic polypeptide receptor activity"/>
    <property type="evidence" value="ECO:0007669"/>
    <property type="project" value="TreeGrafter"/>
</dbReference>
<dbReference type="GO" id="GO:0045202">
    <property type="term" value="C:synapse"/>
    <property type="evidence" value="ECO:0007669"/>
    <property type="project" value="GOC"/>
</dbReference>
<dbReference type="GO" id="GO:0043005">
    <property type="term" value="C:neuron projection"/>
    <property type="evidence" value="ECO:0007669"/>
    <property type="project" value="TreeGrafter"/>
</dbReference>
<keyword evidence="12" id="KW-0325">Glycoprotein</keyword>
<keyword evidence="4" id="KW-1003">Cell membrane</keyword>
<feature type="transmembrane region" description="Helical" evidence="17">
    <location>
        <begin position="362"/>
        <end position="380"/>
    </location>
</feature>
<dbReference type="PRINTS" id="PR01012">
    <property type="entry name" value="NRPEPTIDEYR"/>
</dbReference>
<dbReference type="Proteomes" id="UP000694620">
    <property type="component" value="Chromosome 7"/>
</dbReference>
<keyword evidence="7" id="KW-0297">G-protein coupled receptor</keyword>
<keyword evidence="8 17" id="KW-0472">Membrane</keyword>
<dbReference type="GO" id="GO:0001601">
    <property type="term" value="F:peptide YY receptor activity"/>
    <property type="evidence" value="ECO:0007669"/>
    <property type="project" value="TreeGrafter"/>
</dbReference>
<keyword evidence="10" id="KW-1015">Disulfide bond</keyword>
<evidence type="ECO:0000256" key="3">
    <source>
        <dbReference type="ARBA" id="ARBA00019481"/>
    </source>
</evidence>
<feature type="transmembrane region" description="Helical" evidence="17">
    <location>
        <begin position="38"/>
        <end position="64"/>
    </location>
</feature>
<evidence type="ECO:0000256" key="17">
    <source>
        <dbReference type="SAM" id="Phobius"/>
    </source>
</evidence>
<keyword evidence="6 17" id="KW-1133">Transmembrane helix</keyword>
<reference evidence="19" key="1">
    <citation type="submission" date="2021-06" db="EMBL/GenBank/DDBJ databases">
        <authorList>
            <consortium name="Wellcome Sanger Institute Data Sharing"/>
        </authorList>
    </citation>
    <scope>NUCLEOTIDE SEQUENCE [LARGE SCALE GENOMIC DNA]</scope>
</reference>
<dbReference type="GO" id="GO:0005886">
    <property type="term" value="C:plasma membrane"/>
    <property type="evidence" value="ECO:0007669"/>
    <property type="project" value="UniProtKB-SubCell"/>
</dbReference>
<feature type="transmembrane region" description="Helical" evidence="17">
    <location>
        <begin position="207"/>
        <end position="227"/>
    </location>
</feature>
<evidence type="ECO:0000256" key="15">
    <source>
        <dbReference type="ARBA" id="ARBA00024704"/>
    </source>
</evidence>
<name>A0A8C4S5V4_ERPCA</name>
<sequence length="442" mass="50165">LDLKDDPNILTLRLSFNNLLKILNFPSWEDFNSSIDDIRYFVIGLYTFISLLGLFGNVLILLALIKKWKEKTVINFLVGMLAFSDILVVIFCSPFTLTCVLLDHWVFGDIMCHIVPFLQCVSVMVSTLVLMSIAMVRYHMISHPLSRHLTVNNGYLLVIIIWSLGLSICSPLPIFHKIVDPSETFHLDSWKNKQLCIESWPSSSYRIAFTISLLFVQYILPIVCLTISHASVCRRVCSSIPNPQVRPEENEMINLTLQQPEGQSCSSPQLSNSERLMLAIPKKQKRRYSKKTCSVVPAIYNHDSGCNGQPNYRQRSQNPSNGALLPGVPVCFELKTEENADLQKVLHLSKSVTRMKKRSKSVFYRLTIVILAFAISWMPLHIFHLVTDFSANLISSRHFKLVYCICHLLGMLSCCLNPILYGFLNNGIKADLMSLIKCFPAS</sequence>
<comment type="function">
    <text evidence="15">Receptor for neuropeptide Y and peptide YY. The activity of this receptor is mediated by G proteins that inhibit adenylate cyclase activity. Seems to be associated with food intake. Could be involved in feeding disorders.</text>
</comment>